<dbReference type="PANTHER" id="PTHR13903">
    <property type="entry name" value="PIRIN-RELATED"/>
    <property type="match status" value="1"/>
</dbReference>
<dbReference type="Pfam" id="PF05726">
    <property type="entry name" value="Pirin_C"/>
    <property type="match status" value="1"/>
</dbReference>
<feature type="binding site" evidence="2">
    <location>
        <position position="139"/>
    </location>
    <ligand>
        <name>Fe cation</name>
        <dbReference type="ChEBI" id="CHEBI:24875"/>
    </ligand>
</feature>
<dbReference type="Pfam" id="PF02678">
    <property type="entry name" value="Pirin"/>
    <property type="match status" value="1"/>
</dbReference>
<feature type="binding site" evidence="2">
    <location>
        <position position="137"/>
    </location>
    <ligand>
        <name>Fe cation</name>
        <dbReference type="ChEBI" id="CHEBI:24875"/>
    </ligand>
</feature>
<evidence type="ECO:0000256" key="2">
    <source>
        <dbReference type="PIRSR" id="PIRSR006232-1"/>
    </source>
</evidence>
<dbReference type="KEGG" id="bnn:FOA43_003961"/>
<dbReference type="GO" id="GO:0046872">
    <property type="term" value="F:metal ion binding"/>
    <property type="evidence" value="ECO:0007669"/>
    <property type="project" value="UniProtKB-KW"/>
</dbReference>
<proteinExistence type="inferred from homology"/>
<dbReference type="Proteomes" id="UP000662931">
    <property type="component" value="Chromosome 4"/>
</dbReference>
<dbReference type="CDD" id="cd02247">
    <property type="entry name" value="cupin_pirin_C"/>
    <property type="match status" value="1"/>
</dbReference>
<protein>
    <recommendedName>
        <fullName evidence="9">Pirin-like protein</fullName>
    </recommendedName>
</protein>
<evidence type="ECO:0000256" key="4">
    <source>
        <dbReference type="SAM" id="Phobius"/>
    </source>
</evidence>
<dbReference type="PANTHER" id="PTHR13903:SF8">
    <property type="entry name" value="PIRIN"/>
    <property type="match status" value="1"/>
</dbReference>
<evidence type="ECO:0000313" key="7">
    <source>
        <dbReference type="EMBL" id="QPG76570.1"/>
    </source>
</evidence>
<dbReference type="RefSeq" id="XP_038780135.1">
    <property type="nucleotide sequence ID" value="XM_038924207.1"/>
</dbReference>
<organism evidence="7 8">
    <name type="scientific">Eeniella nana</name>
    <name type="common">Yeast</name>
    <name type="synonym">Brettanomyces nanus</name>
    <dbReference type="NCBI Taxonomy" id="13502"/>
    <lineage>
        <taxon>Eukaryota</taxon>
        <taxon>Fungi</taxon>
        <taxon>Dikarya</taxon>
        <taxon>Ascomycota</taxon>
        <taxon>Saccharomycotina</taxon>
        <taxon>Pichiomycetes</taxon>
        <taxon>Pichiales</taxon>
        <taxon>Pichiaceae</taxon>
        <taxon>Brettanomyces</taxon>
    </lineage>
</organism>
<keyword evidence="4" id="KW-0812">Transmembrane</keyword>
<keyword evidence="2" id="KW-0479">Metal-binding</keyword>
<reference evidence="7" key="1">
    <citation type="submission" date="2020-10" db="EMBL/GenBank/DDBJ databases">
        <authorList>
            <person name="Roach M.J.R."/>
        </authorList>
    </citation>
    <scope>NUCLEOTIDE SEQUENCE</scope>
    <source>
        <strain evidence="7">CBS 1945</strain>
    </source>
</reference>
<dbReference type="CDD" id="cd02909">
    <property type="entry name" value="cupin_pirin_N"/>
    <property type="match status" value="1"/>
</dbReference>
<feature type="domain" description="Pirin N-terminal" evidence="5">
    <location>
        <begin position="59"/>
        <end position="156"/>
    </location>
</feature>
<gene>
    <name evidence="7" type="ORF">FOA43_003961</name>
</gene>
<dbReference type="InterPro" id="IPR012093">
    <property type="entry name" value="Pirin"/>
</dbReference>
<evidence type="ECO:0000259" key="5">
    <source>
        <dbReference type="Pfam" id="PF02678"/>
    </source>
</evidence>
<keyword evidence="4" id="KW-0472">Membrane</keyword>
<dbReference type="SUPFAM" id="SSF51182">
    <property type="entry name" value="RmlC-like cupins"/>
    <property type="match status" value="1"/>
</dbReference>
<feature type="transmembrane region" description="Helical" evidence="4">
    <location>
        <begin position="7"/>
        <end position="28"/>
    </location>
</feature>
<dbReference type="GeneID" id="62197361"/>
<dbReference type="EMBL" id="CP064815">
    <property type="protein sequence ID" value="QPG76570.1"/>
    <property type="molecule type" value="Genomic_DNA"/>
</dbReference>
<dbReference type="OrthoDB" id="198735at2759"/>
<keyword evidence="8" id="KW-1185">Reference proteome</keyword>
<comment type="similarity">
    <text evidence="1 3">Belongs to the pirin family.</text>
</comment>
<evidence type="ECO:0008006" key="9">
    <source>
        <dbReference type="Google" id="ProtNLM"/>
    </source>
</evidence>
<sequence length="347" mass="38633">MFKKSQLYLIACYFTLSLIIAIISKTIITATTTNKQMTMTSRSILKVLYANEQAEGVGAKVRRSIGTGGMRNFTPFLMLDHFNVAKGAGFPDHPHRGQETVTLLMKGSMLHEDFTGASGILRPGDLQFMTAGKGVCHSEMPYSPDGSDVVGMQLWIDLPKELKNTKPRYRDLRREEIPVVQPNENVTVSVISGNSYGTESVKELAYTPIEYYDFKVKEGGEFEQKIPKDFNAFLYLLEGELTISGEKIPQFNSVFFKRDGDAIRGSVPKGSKAANFVVIAGKVLDQPIVQYGPFVETSKEEIYEAFNDYQHATNGFERAKGWASKIGSGVTPEIYEAIKNKDHLPKN</sequence>
<dbReference type="InterPro" id="IPR008778">
    <property type="entry name" value="Pirin_C_dom"/>
</dbReference>
<keyword evidence="2" id="KW-0408">Iron</keyword>
<evidence type="ECO:0000313" key="8">
    <source>
        <dbReference type="Proteomes" id="UP000662931"/>
    </source>
</evidence>
<feature type="binding site" evidence="2">
    <location>
        <position position="93"/>
    </location>
    <ligand>
        <name>Fe cation</name>
        <dbReference type="ChEBI" id="CHEBI:24875"/>
    </ligand>
</feature>
<dbReference type="InterPro" id="IPR003829">
    <property type="entry name" value="Pirin_N_dom"/>
</dbReference>
<comment type="cofactor">
    <cofactor evidence="2">
        <name>Fe cation</name>
        <dbReference type="ChEBI" id="CHEBI:24875"/>
    </cofactor>
    <text evidence="2">Binds 1 Fe cation per subunit.</text>
</comment>
<accession>A0A875RQD1</accession>
<dbReference type="AlphaFoldDB" id="A0A875RQD1"/>
<feature type="domain" description="Pirin C-terminal" evidence="6">
    <location>
        <begin position="211"/>
        <end position="314"/>
    </location>
</feature>
<dbReference type="InterPro" id="IPR014710">
    <property type="entry name" value="RmlC-like_jellyroll"/>
</dbReference>
<dbReference type="PIRSF" id="PIRSF006232">
    <property type="entry name" value="Pirin"/>
    <property type="match status" value="1"/>
</dbReference>
<evidence type="ECO:0000256" key="3">
    <source>
        <dbReference type="RuleBase" id="RU003457"/>
    </source>
</evidence>
<evidence type="ECO:0000256" key="1">
    <source>
        <dbReference type="ARBA" id="ARBA00008416"/>
    </source>
</evidence>
<dbReference type="InterPro" id="IPR011051">
    <property type="entry name" value="RmlC_Cupin_sf"/>
</dbReference>
<dbReference type="Gene3D" id="2.60.120.10">
    <property type="entry name" value="Jelly Rolls"/>
    <property type="match status" value="2"/>
</dbReference>
<name>A0A875RQD1_EENNA</name>
<evidence type="ECO:0000259" key="6">
    <source>
        <dbReference type="Pfam" id="PF05726"/>
    </source>
</evidence>
<keyword evidence="4" id="KW-1133">Transmembrane helix</keyword>
<feature type="binding site" evidence="2">
    <location>
        <position position="95"/>
    </location>
    <ligand>
        <name>Fe cation</name>
        <dbReference type="ChEBI" id="CHEBI:24875"/>
    </ligand>
</feature>